<reference evidence="4 5" key="2">
    <citation type="submission" date="2019-05" db="EMBL/GenBank/DDBJ databases">
        <title>Glycomyces buryatensis sp. nov.</title>
        <authorList>
            <person name="Nikitina E."/>
        </authorList>
    </citation>
    <scope>NUCLEOTIDE SEQUENCE [LARGE SCALE GENOMIC DNA]</scope>
    <source>
        <strain evidence="4 5">18</strain>
    </source>
</reference>
<dbReference type="Gene3D" id="3.40.50.720">
    <property type="entry name" value="NAD(P)-binding Rossmann-like Domain"/>
    <property type="match status" value="1"/>
</dbReference>
<comment type="caution">
    <text evidence="4">The sequence shown here is derived from an EMBL/GenBank/DDBJ whole genome shotgun (WGS) entry which is preliminary data.</text>
</comment>
<reference evidence="5" key="1">
    <citation type="submission" date="2019-04" db="EMBL/GenBank/DDBJ databases">
        <title>Nocardioides xinjiangensis sp. nov.</title>
        <authorList>
            <person name="Liu S."/>
        </authorList>
    </citation>
    <scope>NUCLEOTIDE SEQUENCE [LARGE SCALE GENOMIC DNA]</scope>
    <source>
        <strain evidence="5">18</strain>
    </source>
</reference>
<dbReference type="Gene3D" id="3.90.180.10">
    <property type="entry name" value="Medium-chain alcohol dehydrogenases, catalytic domain"/>
    <property type="match status" value="1"/>
</dbReference>
<feature type="region of interest" description="Disordered" evidence="2">
    <location>
        <begin position="1"/>
        <end position="81"/>
    </location>
</feature>
<proteinExistence type="predicted"/>
<protein>
    <submittedName>
        <fullName evidence="4">Alcohol dehydrogenase</fullName>
    </submittedName>
</protein>
<feature type="compositionally biased region" description="Basic and acidic residues" evidence="2">
    <location>
        <begin position="30"/>
        <end position="50"/>
    </location>
</feature>
<dbReference type="AlphaFoldDB" id="A0A4S8QLE5"/>
<feature type="compositionally biased region" description="Basic residues" evidence="2">
    <location>
        <begin position="61"/>
        <end position="77"/>
    </location>
</feature>
<dbReference type="PANTHER" id="PTHR43189:SF1">
    <property type="entry name" value="ZINC-TYPE ALCOHOL DEHYDROGENASE-LIKE PROTEIN C1198.01"/>
    <property type="match status" value="1"/>
</dbReference>
<evidence type="ECO:0000313" key="4">
    <source>
        <dbReference type="EMBL" id="THV42239.1"/>
    </source>
</evidence>
<dbReference type="PANTHER" id="PTHR43189">
    <property type="entry name" value="ZINC-TYPE ALCOHOL DEHYDROGENASE-LIKE PROTEIN C1198.01-RELATED"/>
    <property type="match status" value="1"/>
</dbReference>
<dbReference type="InterPro" id="IPR011032">
    <property type="entry name" value="GroES-like_sf"/>
</dbReference>
<keyword evidence="5" id="KW-1185">Reference proteome</keyword>
<dbReference type="SUPFAM" id="SSF51735">
    <property type="entry name" value="NAD(P)-binding Rossmann-fold domains"/>
    <property type="match status" value="1"/>
</dbReference>
<dbReference type="GO" id="GO:0016491">
    <property type="term" value="F:oxidoreductase activity"/>
    <property type="evidence" value="ECO:0007669"/>
    <property type="project" value="UniProtKB-KW"/>
</dbReference>
<gene>
    <name evidence="4" type="ORF">FAB82_07480</name>
</gene>
<evidence type="ECO:0000259" key="3">
    <source>
        <dbReference type="Pfam" id="PF08240"/>
    </source>
</evidence>
<dbReference type="EMBL" id="STGY01000028">
    <property type="protein sequence ID" value="THV42239.1"/>
    <property type="molecule type" value="Genomic_DNA"/>
</dbReference>
<organism evidence="4 5">
    <name type="scientific">Glycomyces buryatensis</name>
    <dbReference type="NCBI Taxonomy" id="2570927"/>
    <lineage>
        <taxon>Bacteria</taxon>
        <taxon>Bacillati</taxon>
        <taxon>Actinomycetota</taxon>
        <taxon>Actinomycetes</taxon>
        <taxon>Glycomycetales</taxon>
        <taxon>Glycomycetaceae</taxon>
        <taxon>Glycomyces</taxon>
    </lineage>
</organism>
<sequence length="469" mass="49524">MPRPDHRPRRAHRWRGHRTGRSLPPVAGRPDTECRAVSDREARARVDRGARGPLPSGRGERPHRRRTGGPVRRRARLGRGAIDVTAAGTPSRTHTAVVRRADGVAVEQVPTPRPGPGELVVAPLLAGLCGTDIQMLQGLRDDPAPVIGHEGVARVIAAGAEVPADLGVGTLVAVNPTHPHDPSFLLGHNVDGMLQERVLIPATAVRAGLVLPVEPLPELELFALLEPLAVIRYSLALLRTAAPETLVVYGGGTVGHLAVRAAARWLGPEVETVLVHRSDAGAEWSRSRPYGPATVLGPREGGGAAVAAAVGGRRSAVVIATPRDATIECLESVLKHLPEVAMIDLIGGLPPGARTPLLPGADLVSIRAANHAGSPDPGRASECGTSEGFNVRLTGHRGVANRHLTAAAAELSEAPERYRDLVTHTTGLEAAARIMDRVQHGRGRTVDGARLVKLAVRIQPEAEPSWEDR</sequence>
<feature type="domain" description="Alcohol dehydrogenase-like N-terminal" evidence="3">
    <location>
        <begin position="115"/>
        <end position="204"/>
    </location>
</feature>
<dbReference type="SUPFAM" id="SSF50129">
    <property type="entry name" value="GroES-like"/>
    <property type="match status" value="1"/>
</dbReference>
<evidence type="ECO:0000256" key="2">
    <source>
        <dbReference type="SAM" id="MobiDB-lite"/>
    </source>
</evidence>
<keyword evidence="1" id="KW-0560">Oxidoreductase</keyword>
<dbReference type="InterPro" id="IPR036291">
    <property type="entry name" value="NAD(P)-bd_dom_sf"/>
</dbReference>
<evidence type="ECO:0000256" key="1">
    <source>
        <dbReference type="ARBA" id="ARBA00023002"/>
    </source>
</evidence>
<name>A0A4S8QLE5_9ACTN</name>
<evidence type="ECO:0000313" key="5">
    <source>
        <dbReference type="Proteomes" id="UP000308760"/>
    </source>
</evidence>
<dbReference type="Pfam" id="PF08240">
    <property type="entry name" value="ADH_N"/>
    <property type="match status" value="1"/>
</dbReference>
<accession>A0A4S8QLE5</accession>
<feature type="compositionally biased region" description="Basic residues" evidence="2">
    <location>
        <begin position="1"/>
        <end position="20"/>
    </location>
</feature>
<dbReference type="InterPro" id="IPR013154">
    <property type="entry name" value="ADH-like_N"/>
</dbReference>
<dbReference type="OrthoDB" id="9797931at2"/>
<dbReference type="Proteomes" id="UP000308760">
    <property type="component" value="Unassembled WGS sequence"/>
</dbReference>